<feature type="transmembrane region" description="Helical" evidence="7">
    <location>
        <begin position="298"/>
        <end position="330"/>
    </location>
</feature>
<feature type="transmembrane region" description="Helical" evidence="7">
    <location>
        <begin position="252"/>
        <end position="278"/>
    </location>
</feature>
<comment type="subcellular location">
    <subcellularLocation>
        <location evidence="1">Membrane</location>
        <topology evidence="1">Multi-pass membrane protein</topology>
    </subcellularLocation>
</comment>
<organism evidence="8 9">
    <name type="scientific">Lederbergia ruris</name>
    <dbReference type="NCBI Taxonomy" id="217495"/>
    <lineage>
        <taxon>Bacteria</taxon>
        <taxon>Bacillati</taxon>
        <taxon>Bacillota</taxon>
        <taxon>Bacilli</taxon>
        <taxon>Bacillales</taxon>
        <taxon>Bacillaceae</taxon>
        <taxon>Lederbergia</taxon>
    </lineage>
</organism>
<feature type="transmembrane region" description="Helical" evidence="7">
    <location>
        <begin position="43"/>
        <end position="65"/>
    </location>
</feature>
<feature type="transmembrane region" description="Helical" evidence="7">
    <location>
        <begin position="12"/>
        <end position="31"/>
    </location>
</feature>
<name>A0ABQ4KPJ0_9BACI</name>
<keyword evidence="6" id="KW-0769">Symport</keyword>
<gene>
    <name evidence="8" type="ORF">J8TS2_41750</name>
</gene>
<evidence type="ECO:0000256" key="5">
    <source>
        <dbReference type="ARBA" id="ARBA00023136"/>
    </source>
</evidence>
<keyword evidence="9" id="KW-1185">Reference proteome</keyword>
<dbReference type="InterPro" id="IPR047218">
    <property type="entry name" value="YocR/YhdH-like"/>
</dbReference>
<evidence type="ECO:0000313" key="8">
    <source>
        <dbReference type="EMBL" id="GIN59856.1"/>
    </source>
</evidence>
<dbReference type="PROSITE" id="PS00610">
    <property type="entry name" value="NA_NEUROTRAN_SYMP_1"/>
    <property type="match status" value="1"/>
</dbReference>
<comment type="caution">
    <text evidence="8">The sequence shown here is derived from an EMBL/GenBank/DDBJ whole genome shotgun (WGS) entry which is preliminary data.</text>
</comment>
<dbReference type="EMBL" id="BORB01000065">
    <property type="protein sequence ID" value="GIN59856.1"/>
    <property type="molecule type" value="Genomic_DNA"/>
</dbReference>
<evidence type="ECO:0000256" key="4">
    <source>
        <dbReference type="ARBA" id="ARBA00022989"/>
    </source>
</evidence>
<dbReference type="PRINTS" id="PR00176">
    <property type="entry name" value="NANEUSMPORT"/>
</dbReference>
<feature type="transmembrane region" description="Helical" evidence="7">
    <location>
        <begin position="144"/>
        <end position="164"/>
    </location>
</feature>
<keyword evidence="3 6" id="KW-0812">Transmembrane</keyword>
<keyword evidence="2 6" id="KW-0813">Transport</keyword>
<dbReference type="RefSeq" id="WP_158323182.1">
    <property type="nucleotide sequence ID" value="NZ_BORB01000065.1"/>
</dbReference>
<dbReference type="PANTHER" id="PTHR42948">
    <property type="entry name" value="TRANSPORTER"/>
    <property type="match status" value="1"/>
</dbReference>
<dbReference type="InterPro" id="IPR000175">
    <property type="entry name" value="Na/ntran_symport"/>
</dbReference>
<feature type="transmembrane region" description="Helical" evidence="7">
    <location>
        <begin position="342"/>
        <end position="361"/>
    </location>
</feature>
<feature type="transmembrane region" description="Helical" evidence="7">
    <location>
        <begin position="421"/>
        <end position="451"/>
    </location>
</feature>
<evidence type="ECO:0000256" key="1">
    <source>
        <dbReference type="ARBA" id="ARBA00004141"/>
    </source>
</evidence>
<feature type="transmembrane region" description="Helical" evidence="7">
    <location>
        <begin position="176"/>
        <end position="196"/>
    </location>
</feature>
<evidence type="ECO:0000256" key="6">
    <source>
        <dbReference type="RuleBase" id="RU003732"/>
    </source>
</evidence>
<dbReference type="SUPFAM" id="SSF161070">
    <property type="entry name" value="SNF-like"/>
    <property type="match status" value="1"/>
</dbReference>
<evidence type="ECO:0000256" key="7">
    <source>
        <dbReference type="SAM" id="Phobius"/>
    </source>
</evidence>
<evidence type="ECO:0000256" key="3">
    <source>
        <dbReference type="ARBA" id="ARBA00022692"/>
    </source>
</evidence>
<dbReference type="Pfam" id="PF00209">
    <property type="entry name" value="SNF"/>
    <property type="match status" value="2"/>
</dbReference>
<feature type="transmembrane region" description="Helical" evidence="7">
    <location>
        <begin position="381"/>
        <end position="400"/>
    </location>
</feature>
<proteinExistence type="inferred from homology"/>
<reference evidence="8 9" key="1">
    <citation type="submission" date="2021-03" db="EMBL/GenBank/DDBJ databases">
        <title>Antimicrobial resistance genes in bacteria isolated from Japanese honey, and their potential for conferring macrolide and lincosamide resistance in the American foulbrood pathogen Paenibacillus larvae.</title>
        <authorList>
            <person name="Okamoto M."/>
            <person name="Kumagai M."/>
            <person name="Kanamori H."/>
            <person name="Takamatsu D."/>
        </authorList>
    </citation>
    <scope>NUCLEOTIDE SEQUENCE [LARGE SCALE GENOMIC DNA]</scope>
    <source>
        <strain evidence="8 9">J8TS2</strain>
    </source>
</reference>
<dbReference type="CDD" id="cd10336">
    <property type="entry name" value="SLC6sbd_Tyt1-Like"/>
    <property type="match status" value="1"/>
</dbReference>
<evidence type="ECO:0000313" key="9">
    <source>
        <dbReference type="Proteomes" id="UP000679950"/>
    </source>
</evidence>
<dbReference type="NCBIfam" id="NF037979">
    <property type="entry name" value="Na_transp"/>
    <property type="match status" value="1"/>
</dbReference>
<accession>A0ABQ4KPJ0</accession>
<feature type="transmembrane region" description="Helical" evidence="7">
    <location>
        <begin position="216"/>
        <end position="240"/>
    </location>
</feature>
<protein>
    <recommendedName>
        <fullName evidence="6">Transporter</fullName>
    </recommendedName>
</protein>
<dbReference type="PROSITE" id="PS50267">
    <property type="entry name" value="NA_NEUROTRAN_SYMP_3"/>
    <property type="match status" value="1"/>
</dbReference>
<dbReference type="PANTHER" id="PTHR42948:SF1">
    <property type="entry name" value="TRANSPORTER"/>
    <property type="match status" value="1"/>
</dbReference>
<keyword evidence="4 7" id="KW-1133">Transmembrane helix</keyword>
<comment type="similarity">
    <text evidence="6">Belongs to the sodium:neurotransmitter symporter (SNF) (TC 2.A.22) family.</text>
</comment>
<dbReference type="InterPro" id="IPR037272">
    <property type="entry name" value="SNS_sf"/>
</dbReference>
<dbReference type="Proteomes" id="UP000679950">
    <property type="component" value="Unassembled WGS sequence"/>
</dbReference>
<evidence type="ECO:0000256" key="2">
    <source>
        <dbReference type="ARBA" id="ARBA00022448"/>
    </source>
</evidence>
<sequence>MTQLKEQWTSKLGFILATAGSAIGLGAIWKFPYITGVSGGGAFFLIFLIFTIFIGMPILLAEFIIGRGSQKDAVSAYKFFAPGSSWHLIGVLGMVTCFILLSFYSVVGGWILIFLYETMAGHLAGLSEQMYGDVFNNLIANPSYAIMAQFIFIIITIVVVARGVQKGIERASKIMMPALFIAFLILIIRSLTLDNISEGLSFFLYPDFSNLSSKTILFALGQSFFSISVGVSVMVTYSSYLSKQEDLPKSAFTIVMMNVLISLLAGLAIFPAVFSLGFEPTEGPGLLFVVLPAVFDKIPFGSLFLILFLVLFLFATLTSAFSMLEIIVAAVTKGEQRKRQKITWITGILIFIVGIPSALSAGVMSNFTLFGKTMFDLSDYLVSNILMPLGALLISIFVGFKINRKTLWEEISSGSSYGKKIFAGWLLLIKYVAPIAIIIVFLDVIGVYNLIFSLFPR</sequence>
<feature type="transmembrane region" description="Helical" evidence="7">
    <location>
        <begin position="86"/>
        <end position="116"/>
    </location>
</feature>
<keyword evidence="5 7" id="KW-0472">Membrane</keyword>